<dbReference type="Pfam" id="PF01609">
    <property type="entry name" value="DDE_Tnp_1"/>
    <property type="match status" value="1"/>
</dbReference>
<organism evidence="3 4">
    <name type="scientific">Ruminococcus albus (strain ATCC 27210 / DSM 20455 / JCM 14654 / NCDO 2250 / 7)</name>
    <dbReference type="NCBI Taxonomy" id="697329"/>
    <lineage>
        <taxon>Bacteria</taxon>
        <taxon>Bacillati</taxon>
        <taxon>Bacillota</taxon>
        <taxon>Clostridia</taxon>
        <taxon>Eubacteriales</taxon>
        <taxon>Oscillospiraceae</taxon>
        <taxon>Ruminococcus</taxon>
    </lineage>
</organism>
<dbReference type="STRING" id="697329.Rumal_1059"/>
<dbReference type="AlphaFoldDB" id="E6UCI0"/>
<reference evidence="3 4" key="1">
    <citation type="journal article" date="2011" name="J. Bacteriol.">
        <title>Complete genome of the cellulolytic ruminal bacterium Ruminococcus albus 7.</title>
        <authorList>
            <person name="Suen G."/>
            <person name="Stevenson D.M."/>
            <person name="Bruce D.C."/>
            <person name="Chertkov O."/>
            <person name="Copeland A."/>
            <person name="Cheng J.F."/>
            <person name="Detter C."/>
            <person name="Detter J.C."/>
            <person name="Goodwin L.A."/>
            <person name="Han C.S."/>
            <person name="Hauser L.J."/>
            <person name="Ivanova N.N."/>
            <person name="Kyrpides N.C."/>
            <person name="Land M.L."/>
            <person name="Lapidus A."/>
            <person name="Lucas S."/>
            <person name="Ovchinnikova G."/>
            <person name="Pitluck S."/>
            <person name="Tapia R."/>
            <person name="Woyke T."/>
            <person name="Boyum J."/>
            <person name="Mead D."/>
            <person name="Weimer P.J."/>
        </authorList>
    </citation>
    <scope>NUCLEOTIDE SEQUENCE [LARGE SCALE GENOMIC DNA]</scope>
    <source>
        <strain evidence="4">ATCC 27210 / DSM 20455 / JCM 14654 / NCDO 2250 / 7</strain>
    </source>
</reference>
<dbReference type="InterPro" id="IPR051698">
    <property type="entry name" value="Transposase_11-like"/>
</dbReference>
<dbReference type="EMBL" id="CP002403">
    <property type="protein sequence ID" value="ADU21585.1"/>
    <property type="molecule type" value="Genomic_DNA"/>
</dbReference>
<dbReference type="InterPro" id="IPR047647">
    <property type="entry name" value="ISAs1_transpos"/>
</dbReference>
<evidence type="ECO:0000259" key="2">
    <source>
        <dbReference type="Pfam" id="PF13808"/>
    </source>
</evidence>
<dbReference type="PANTHER" id="PTHR30298:SF0">
    <property type="entry name" value="PROTEIN YBFL-RELATED"/>
    <property type="match status" value="1"/>
</dbReference>
<dbReference type="RefSeq" id="WP_013497763.1">
    <property type="nucleotide sequence ID" value="NC_014833.1"/>
</dbReference>
<name>E6UCI0_RUMA7</name>
<sequence length="381" mass="44493">MNNGITEYFEDIELYEEYDGYFCSIPDIITIAILGSICGLRNIHQIHQWATNDRVSEFLKEKFGIDHVPCYYWILSLLKYVKPESLNRCFADWVYSFMPEKSKSMTISLDGKTVCSTLKMSKIESPLHIISAQVCELGLTLAQRSTDDKSNEIPAVQELLKELKIKGNIVVADALNCQKETAEIIVKQKADYLLCVKDNHPNLKKDIEDYVQDSSLRDTMQTVSRTEKNRGRVETRTAYVTTDINWLEQKKEWKNLKCIGAIHTEFSTKKGTSSEWHYYLSSREMTAEQLLHHARMEWSVESMHWLLDVHFEEDWCRVENKDVQQCLNMFRKAAINLIKNFKNRNNSKAAISKLMFECLMEPQMISRVIFVFILLTIYMRM</sequence>
<dbReference type="PANTHER" id="PTHR30298">
    <property type="entry name" value="H REPEAT-ASSOCIATED PREDICTED TRANSPOSASE"/>
    <property type="match status" value="1"/>
</dbReference>
<evidence type="ECO:0000313" key="3">
    <source>
        <dbReference type="EMBL" id="ADU21585.1"/>
    </source>
</evidence>
<dbReference type="Proteomes" id="UP000006919">
    <property type="component" value="Chromosome"/>
</dbReference>
<feature type="domain" description="H repeat-associated protein N-terminal" evidence="2">
    <location>
        <begin position="24"/>
        <end position="94"/>
    </location>
</feature>
<dbReference type="eggNOG" id="COG5433">
    <property type="taxonomic scope" value="Bacteria"/>
</dbReference>
<dbReference type="InterPro" id="IPR032806">
    <property type="entry name" value="YbfD_N"/>
</dbReference>
<gene>
    <name evidence="3" type="ordered locus">Rumal_1059</name>
</gene>
<proteinExistence type="predicted"/>
<protein>
    <submittedName>
        <fullName evidence="3">Transposase IS4 family protein</fullName>
    </submittedName>
</protein>
<dbReference type="NCBIfam" id="NF033564">
    <property type="entry name" value="transpos_ISAs1"/>
    <property type="match status" value="1"/>
</dbReference>
<feature type="domain" description="Transposase IS4-like" evidence="1">
    <location>
        <begin position="137"/>
        <end position="337"/>
    </location>
</feature>
<evidence type="ECO:0000259" key="1">
    <source>
        <dbReference type="Pfam" id="PF01609"/>
    </source>
</evidence>
<dbReference type="InterPro" id="IPR002559">
    <property type="entry name" value="Transposase_11"/>
</dbReference>
<dbReference type="KEGG" id="ral:Rumal_1059"/>
<accession>E6UCI0</accession>
<dbReference type="Pfam" id="PF13808">
    <property type="entry name" value="DDE_Tnp_1_assoc"/>
    <property type="match status" value="1"/>
</dbReference>
<dbReference type="GO" id="GO:0006313">
    <property type="term" value="P:DNA transposition"/>
    <property type="evidence" value="ECO:0007669"/>
    <property type="project" value="InterPro"/>
</dbReference>
<dbReference type="HOGENOM" id="CLU_046404_0_1_9"/>
<dbReference type="GO" id="GO:0004803">
    <property type="term" value="F:transposase activity"/>
    <property type="evidence" value="ECO:0007669"/>
    <property type="project" value="InterPro"/>
</dbReference>
<dbReference type="GO" id="GO:0003677">
    <property type="term" value="F:DNA binding"/>
    <property type="evidence" value="ECO:0007669"/>
    <property type="project" value="InterPro"/>
</dbReference>
<evidence type="ECO:0000313" key="4">
    <source>
        <dbReference type="Proteomes" id="UP000006919"/>
    </source>
</evidence>